<dbReference type="OrthoDB" id="10057598at2759"/>
<feature type="region of interest" description="Disordered" evidence="1">
    <location>
        <begin position="251"/>
        <end position="277"/>
    </location>
</feature>
<evidence type="ECO:0000313" key="2">
    <source>
        <dbReference type="EMBL" id="KAF4506035.1"/>
    </source>
</evidence>
<evidence type="ECO:0000313" key="3">
    <source>
        <dbReference type="Proteomes" id="UP000557566"/>
    </source>
</evidence>
<gene>
    <name evidence="2" type="ORF">G6O67_006158</name>
</gene>
<organism evidence="2 3">
    <name type="scientific">Ophiocordyceps sinensis</name>
    <dbReference type="NCBI Taxonomy" id="72228"/>
    <lineage>
        <taxon>Eukaryota</taxon>
        <taxon>Fungi</taxon>
        <taxon>Dikarya</taxon>
        <taxon>Ascomycota</taxon>
        <taxon>Pezizomycotina</taxon>
        <taxon>Sordariomycetes</taxon>
        <taxon>Hypocreomycetidae</taxon>
        <taxon>Hypocreales</taxon>
        <taxon>Ophiocordycipitaceae</taxon>
        <taxon>Ophiocordyceps</taxon>
    </lineage>
</organism>
<keyword evidence="3" id="KW-1185">Reference proteome</keyword>
<reference evidence="2 3" key="1">
    <citation type="journal article" date="2020" name="Genome Biol. Evol.">
        <title>A new high-quality draft genome assembly of the Chinese cordyceps Ophiocordyceps sinensis.</title>
        <authorList>
            <person name="Shu R."/>
            <person name="Zhang J."/>
            <person name="Meng Q."/>
            <person name="Zhang H."/>
            <person name="Zhou G."/>
            <person name="Li M."/>
            <person name="Wu P."/>
            <person name="Zhao Y."/>
            <person name="Chen C."/>
            <person name="Qin Q."/>
        </authorList>
    </citation>
    <scope>NUCLEOTIDE SEQUENCE [LARGE SCALE GENOMIC DNA]</scope>
    <source>
        <strain evidence="2 3">IOZ07</strain>
    </source>
</reference>
<comment type="caution">
    <text evidence="2">The sequence shown here is derived from an EMBL/GenBank/DDBJ whole genome shotgun (WGS) entry which is preliminary data.</text>
</comment>
<feature type="compositionally biased region" description="Basic and acidic residues" evidence="1">
    <location>
        <begin position="268"/>
        <end position="277"/>
    </location>
</feature>
<evidence type="ECO:0000256" key="1">
    <source>
        <dbReference type="SAM" id="MobiDB-lite"/>
    </source>
</evidence>
<sequence>MYETTTPTISLVHPRLGVAEAPQKVHLPLGPCKGVRVEPGAERATAEAHGAVLVDAVGGRRLCLEHGQDVGHERRGGRCAHVGRQVLGQDEAGLDALPRPARRSLSLLGGDGEQMIGDDAARHGRVAAVGVVDGDVKGKVIGVETNLAQLLCRHEGFQGEHLEMQVEAQNLGQKLVREQRDEQLGQGRAPDPGIVHVRMPDEVGGVRGGHGHANLLKQLRVNMGMVPGQVAVSQLLGQDLPRGLCDSPVYKGRRDPVDVAQPGAVDQLDGRHADEPPARVGRRLEQLSWLACLAADKVLVPFLGHGV</sequence>
<name>A0A8H4PP39_9HYPO</name>
<dbReference type="EMBL" id="JAAVMX010000007">
    <property type="protein sequence ID" value="KAF4506035.1"/>
    <property type="molecule type" value="Genomic_DNA"/>
</dbReference>
<dbReference type="AlphaFoldDB" id="A0A8H4PP39"/>
<proteinExistence type="predicted"/>
<protein>
    <submittedName>
        <fullName evidence="2">Uncharacterized protein</fullName>
    </submittedName>
</protein>
<dbReference type="Proteomes" id="UP000557566">
    <property type="component" value="Unassembled WGS sequence"/>
</dbReference>
<accession>A0A8H4PP39</accession>